<dbReference type="STRING" id="35608.A0A2U1NL96"/>
<dbReference type="Pfam" id="PF06830">
    <property type="entry name" value="Root_cap"/>
    <property type="match status" value="1"/>
</dbReference>
<organism evidence="1 2">
    <name type="scientific">Artemisia annua</name>
    <name type="common">Sweet wormwood</name>
    <dbReference type="NCBI Taxonomy" id="35608"/>
    <lineage>
        <taxon>Eukaryota</taxon>
        <taxon>Viridiplantae</taxon>
        <taxon>Streptophyta</taxon>
        <taxon>Embryophyta</taxon>
        <taxon>Tracheophyta</taxon>
        <taxon>Spermatophyta</taxon>
        <taxon>Magnoliopsida</taxon>
        <taxon>eudicotyledons</taxon>
        <taxon>Gunneridae</taxon>
        <taxon>Pentapetalae</taxon>
        <taxon>asterids</taxon>
        <taxon>campanulids</taxon>
        <taxon>Asterales</taxon>
        <taxon>Asteraceae</taxon>
        <taxon>Asteroideae</taxon>
        <taxon>Anthemideae</taxon>
        <taxon>Artemisiinae</taxon>
        <taxon>Artemisia</taxon>
    </lineage>
</organism>
<dbReference type="PANTHER" id="PTHR31656">
    <property type="entry name" value="ROOT CAP DOMAIN-CONTAINING PROTEIN"/>
    <property type="match status" value="1"/>
</dbReference>
<evidence type="ECO:0000313" key="1">
    <source>
        <dbReference type="EMBL" id="PWA74279.1"/>
    </source>
</evidence>
<name>A0A2U1NL96_ARTAN</name>
<dbReference type="EMBL" id="PKPP01002591">
    <property type="protein sequence ID" value="PWA74279.1"/>
    <property type="molecule type" value="Genomic_DNA"/>
</dbReference>
<proteinExistence type="predicted"/>
<accession>A0A2U1NL96</accession>
<evidence type="ECO:0000313" key="2">
    <source>
        <dbReference type="Proteomes" id="UP000245207"/>
    </source>
</evidence>
<comment type="caution">
    <text evidence="1">The sequence shown here is derived from an EMBL/GenBank/DDBJ whole genome shotgun (WGS) entry which is preliminary data.</text>
</comment>
<gene>
    <name evidence="1" type="ORF">CTI12_AA253980</name>
</gene>
<reference evidence="1 2" key="1">
    <citation type="journal article" date="2018" name="Mol. Plant">
        <title>The genome of Artemisia annua provides insight into the evolution of Asteraceae family and artemisinin biosynthesis.</title>
        <authorList>
            <person name="Shen Q."/>
            <person name="Zhang L."/>
            <person name="Liao Z."/>
            <person name="Wang S."/>
            <person name="Yan T."/>
            <person name="Shi P."/>
            <person name="Liu M."/>
            <person name="Fu X."/>
            <person name="Pan Q."/>
            <person name="Wang Y."/>
            <person name="Lv Z."/>
            <person name="Lu X."/>
            <person name="Zhang F."/>
            <person name="Jiang W."/>
            <person name="Ma Y."/>
            <person name="Chen M."/>
            <person name="Hao X."/>
            <person name="Li L."/>
            <person name="Tang Y."/>
            <person name="Lv G."/>
            <person name="Zhou Y."/>
            <person name="Sun X."/>
            <person name="Brodelius P.E."/>
            <person name="Rose J.K.C."/>
            <person name="Tang K."/>
        </authorList>
    </citation>
    <scope>NUCLEOTIDE SEQUENCE [LARGE SCALE GENOMIC DNA]</scope>
    <source>
        <strain evidence="2">cv. Huhao1</strain>
        <tissue evidence="1">Leaf</tissue>
    </source>
</reference>
<protein>
    <submittedName>
        <fullName evidence="1">Root cap</fullName>
    </submittedName>
</protein>
<dbReference type="OrthoDB" id="2012132at2759"/>
<keyword evidence="2" id="KW-1185">Reference proteome</keyword>
<sequence>MVPPKRRNIAINSLVDPEEMRIHNYGITDDDCFAHLDLKFKFFSLSNEVDGVSGQTYRSDYVSNVKMGVLMPLMVGGNKFMSTNSFATDCSVAKLKGNTHSAGSSLRLELPSLMCQSGGRGVMRKR</sequence>
<dbReference type="AlphaFoldDB" id="A0A2U1NL96"/>
<dbReference type="InterPro" id="IPR009646">
    <property type="entry name" value="Root_cap"/>
</dbReference>
<dbReference type="Proteomes" id="UP000245207">
    <property type="component" value="Unassembled WGS sequence"/>
</dbReference>